<evidence type="ECO:0000256" key="7">
    <source>
        <dbReference type="ARBA" id="ARBA00023136"/>
    </source>
</evidence>
<dbReference type="AlphaFoldDB" id="A0A0P9H9K6"/>
<feature type="transmembrane region" description="Helical" evidence="8">
    <location>
        <begin position="198"/>
        <end position="221"/>
    </location>
</feature>
<comment type="subcellular location">
    <subcellularLocation>
        <location evidence="1">Cell membrane</location>
        <topology evidence="1">Multi-pass membrane protein</topology>
    </subcellularLocation>
</comment>
<dbReference type="EMBL" id="LJCR01001178">
    <property type="protein sequence ID" value="KPV50865.1"/>
    <property type="molecule type" value="Genomic_DNA"/>
</dbReference>
<dbReference type="GO" id="GO:0140359">
    <property type="term" value="F:ABC-type transporter activity"/>
    <property type="evidence" value="ECO:0007669"/>
    <property type="project" value="InterPro"/>
</dbReference>
<evidence type="ECO:0000313" key="11">
    <source>
        <dbReference type="Proteomes" id="UP000050509"/>
    </source>
</evidence>
<evidence type="ECO:0000256" key="2">
    <source>
        <dbReference type="ARBA" id="ARBA00007783"/>
    </source>
</evidence>
<comment type="similarity">
    <text evidence="2">Belongs to the ABC-2 integral membrane protein family.</text>
</comment>
<dbReference type="PANTHER" id="PTHR30294">
    <property type="entry name" value="MEMBRANE COMPONENT OF ABC TRANSPORTER YHHJ-RELATED"/>
    <property type="match status" value="1"/>
</dbReference>
<gene>
    <name evidence="10" type="ORF">SE17_24450</name>
</gene>
<dbReference type="Pfam" id="PF12698">
    <property type="entry name" value="ABC2_membrane_3"/>
    <property type="match status" value="1"/>
</dbReference>
<evidence type="ECO:0000259" key="9">
    <source>
        <dbReference type="PROSITE" id="PS51012"/>
    </source>
</evidence>
<evidence type="ECO:0000256" key="3">
    <source>
        <dbReference type="ARBA" id="ARBA00022448"/>
    </source>
</evidence>
<evidence type="ECO:0000256" key="6">
    <source>
        <dbReference type="ARBA" id="ARBA00022989"/>
    </source>
</evidence>
<keyword evidence="4" id="KW-1003">Cell membrane</keyword>
<accession>A0A0P9H9K6</accession>
<organism evidence="10 11">
    <name type="scientific">Kouleothrix aurantiaca</name>
    <dbReference type="NCBI Taxonomy" id="186479"/>
    <lineage>
        <taxon>Bacteria</taxon>
        <taxon>Bacillati</taxon>
        <taxon>Chloroflexota</taxon>
        <taxon>Chloroflexia</taxon>
        <taxon>Chloroflexales</taxon>
        <taxon>Roseiflexineae</taxon>
        <taxon>Roseiflexaceae</taxon>
        <taxon>Kouleothrix</taxon>
    </lineage>
</organism>
<feature type="domain" description="ABC transmembrane type-2" evidence="9">
    <location>
        <begin position="165"/>
        <end position="394"/>
    </location>
</feature>
<sequence>MFKPIIRLLSFFSKEVNEIRRQPKLVLSLLLGPFLILLLFGVGYQGERPQLRTVLVVPGQGLGIINVEDLKRAIGANFQLVKTTSDQEEALQLLRQGQADVVETIPADIEQVLTAGKQATINFAYNEINPLNEQWIQYLAYAQVNEINRAVQTKAVQQLQGEVQAAGVRTTVPPEVLVSPVRFEYKNERGKALDFMTFYAPGVVALIIQHIAVTLGALSLVREKLLGAFELFRVAPVSINQLLLGKYLGFTIFIGIIMAALVALLVFTPLAVPFLGDVATFVAFALLFTLASLGIGFFISALSSTDSQAVQLSMLVLLMSIFFSGFFLPIENFTPEVQYVGYALPLTHAISGFQALMLRGLAPSPFAWQMMGILAVVTFAAVSVLARWRFTKLD</sequence>
<feature type="transmembrane region" description="Helical" evidence="8">
    <location>
        <begin position="366"/>
        <end position="386"/>
    </location>
</feature>
<dbReference type="InterPro" id="IPR013525">
    <property type="entry name" value="ABC2_TM"/>
</dbReference>
<evidence type="ECO:0000256" key="4">
    <source>
        <dbReference type="ARBA" id="ARBA00022475"/>
    </source>
</evidence>
<dbReference type="PROSITE" id="PS51012">
    <property type="entry name" value="ABC_TM2"/>
    <property type="match status" value="1"/>
</dbReference>
<proteinExistence type="inferred from homology"/>
<name>A0A0P9H9K6_9CHLR</name>
<evidence type="ECO:0000256" key="5">
    <source>
        <dbReference type="ARBA" id="ARBA00022692"/>
    </source>
</evidence>
<protein>
    <recommendedName>
        <fullName evidence="9">ABC transmembrane type-2 domain-containing protein</fullName>
    </recommendedName>
</protein>
<dbReference type="GO" id="GO:0005886">
    <property type="term" value="C:plasma membrane"/>
    <property type="evidence" value="ECO:0007669"/>
    <property type="project" value="UniProtKB-SubCell"/>
</dbReference>
<dbReference type="InterPro" id="IPR051449">
    <property type="entry name" value="ABC-2_transporter_component"/>
</dbReference>
<reference evidence="10 11" key="1">
    <citation type="submission" date="2015-09" db="EMBL/GenBank/DDBJ databases">
        <title>Draft genome sequence of Kouleothrix aurantiaca JCM 19913.</title>
        <authorList>
            <person name="Hemp J."/>
        </authorList>
    </citation>
    <scope>NUCLEOTIDE SEQUENCE [LARGE SCALE GENOMIC DNA]</scope>
    <source>
        <strain evidence="10 11">COM-B</strain>
    </source>
</reference>
<dbReference type="InterPro" id="IPR047817">
    <property type="entry name" value="ABC2_TM_bact-type"/>
</dbReference>
<evidence type="ECO:0000313" key="10">
    <source>
        <dbReference type="EMBL" id="KPV50865.1"/>
    </source>
</evidence>
<comment type="caution">
    <text evidence="10">The sequence shown here is derived from an EMBL/GenBank/DDBJ whole genome shotgun (WGS) entry which is preliminary data.</text>
</comment>
<keyword evidence="6 8" id="KW-1133">Transmembrane helix</keyword>
<evidence type="ECO:0000256" key="8">
    <source>
        <dbReference type="SAM" id="Phobius"/>
    </source>
</evidence>
<keyword evidence="5 8" id="KW-0812">Transmembrane</keyword>
<dbReference type="Proteomes" id="UP000050509">
    <property type="component" value="Unassembled WGS sequence"/>
</dbReference>
<feature type="transmembrane region" description="Helical" evidence="8">
    <location>
        <begin position="279"/>
        <end position="302"/>
    </location>
</feature>
<evidence type="ECO:0000256" key="1">
    <source>
        <dbReference type="ARBA" id="ARBA00004651"/>
    </source>
</evidence>
<feature type="transmembrane region" description="Helical" evidence="8">
    <location>
        <begin position="25"/>
        <end position="44"/>
    </location>
</feature>
<keyword evidence="7 8" id="KW-0472">Membrane</keyword>
<feature type="transmembrane region" description="Helical" evidence="8">
    <location>
        <begin position="309"/>
        <end position="330"/>
    </location>
</feature>
<keyword evidence="3" id="KW-0813">Transport</keyword>
<keyword evidence="11" id="KW-1185">Reference proteome</keyword>
<dbReference type="PANTHER" id="PTHR30294:SF29">
    <property type="entry name" value="MULTIDRUG ABC TRANSPORTER PERMEASE YBHS-RELATED"/>
    <property type="match status" value="1"/>
</dbReference>
<feature type="transmembrane region" description="Helical" evidence="8">
    <location>
        <begin position="242"/>
        <end position="267"/>
    </location>
</feature>
<dbReference type="Gene3D" id="3.40.1710.10">
    <property type="entry name" value="abc type-2 transporter like domain"/>
    <property type="match status" value="1"/>
</dbReference>